<dbReference type="Pfam" id="PF01571">
    <property type="entry name" value="GCV_T"/>
    <property type="match status" value="1"/>
</dbReference>
<evidence type="ECO:0000256" key="5">
    <source>
        <dbReference type="ARBA" id="ARBA00031395"/>
    </source>
</evidence>
<dbReference type="NCBIfam" id="NF010093">
    <property type="entry name" value="PRK13579.1"/>
    <property type="match status" value="1"/>
</dbReference>
<keyword evidence="4 10" id="KW-0808">Transferase</keyword>
<protein>
    <recommendedName>
        <fullName evidence="2">aminomethyltransferase</fullName>
        <ecNumber evidence="2">2.1.2.10</ecNumber>
    </recommendedName>
    <alternativeName>
        <fullName evidence="5">Glycine cleavage system T protein</fullName>
    </alternativeName>
</protein>
<dbReference type="PIRSF" id="PIRSF006487">
    <property type="entry name" value="GcvT"/>
    <property type="match status" value="1"/>
</dbReference>
<dbReference type="InterPro" id="IPR029043">
    <property type="entry name" value="GcvT/YgfZ_C"/>
</dbReference>
<dbReference type="NCBIfam" id="NF001567">
    <property type="entry name" value="PRK00389.1"/>
    <property type="match status" value="1"/>
</dbReference>
<dbReference type="Gene3D" id="4.10.1250.10">
    <property type="entry name" value="Aminomethyltransferase fragment"/>
    <property type="match status" value="1"/>
</dbReference>
<evidence type="ECO:0000256" key="3">
    <source>
        <dbReference type="ARBA" id="ARBA00022576"/>
    </source>
</evidence>
<reference evidence="11" key="1">
    <citation type="submission" date="2017-12" db="EMBL/GenBank/DDBJ databases">
        <authorList>
            <person name="Diaz M."/>
        </authorList>
    </citation>
    <scope>NUCLEOTIDE SEQUENCE [LARGE SCALE GENOMIC DNA]</scope>
    <source>
        <strain evidence="11">FI11154</strain>
    </source>
</reference>
<evidence type="ECO:0000313" key="10">
    <source>
        <dbReference type="EMBL" id="SPL63221.1"/>
    </source>
</evidence>
<dbReference type="PANTHER" id="PTHR43757">
    <property type="entry name" value="AMINOMETHYLTRANSFERASE"/>
    <property type="match status" value="1"/>
</dbReference>
<name>A0A2P9HGJ3_9HYPH</name>
<dbReference type="GO" id="GO:0004047">
    <property type="term" value="F:aminomethyltransferase activity"/>
    <property type="evidence" value="ECO:0007669"/>
    <property type="project" value="UniProtKB-EC"/>
</dbReference>
<dbReference type="InterPro" id="IPR006222">
    <property type="entry name" value="GCVT_N"/>
</dbReference>
<evidence type="ECO:0000256" key="7">
    <source>
        <dbReference type="PIRSR" id="PIRSR006487-1"/>
    </source>
</evidence>
<dbReference type="Gene3D" id="2.40.30.110">
    <property type="entry name" value="Aminomethyltransferase beta-barrel domains"/>
    <property type="match status" value="1"/>
</dbReference>
<dbReference type="EC" id="2.1.2.10" evidence="2"/>
<dbReference type="InterPro" id="IPR013977">
    <property type="entry name" value="GcvT_C"/>
</dbReference>
<dbReference type="InterPro" id="IPR027266">
    <property type="entry name" value="TrmE/GcvT-like"/>
</dbReference>
<proteinExistence type="inferred from homology"/>
<dbReference type="Pfam" id="PF08669">
    <property type="entry name" value="GCV_T_C"/>
    <property type="match status" value="1"/>
</dbReference>
<evidence type="ECO:0000256" key="6">
    <source>
        <dbReference type="ARBA" id="ARBA00047665"/>
    </source>
</evidence>
<gene>
    <name evidence="10" type="ORF">OHAE_3153</name>
</gene>
<dbReference type="FunFam" id="3.30.70.1400:FF:000001">
    <property type="entry name" value="Aminomethyltransferase"/>
    <property type="match status" value="1"/>
</dbReference>
<dbReference type="SUPFAM" id="SSF103025">
    <property type="entry name" value="Folate-binding domain"/>
    <property type="match status" value="1"/>
</dbReference>
<comment type="similarity">
    <text evidence="1">Belongs to the GcvT family.</text>
</comment>
<dbReference type="InterPro" id="IPR028896">
    <property type="entry name" value="GcvT/YgfZ/DmdA"/>
</dbReference>
<dbReference type="GO" id="GO:0006546">
    <property type="term" value="P:glycine catabolic process"/>
    <property type="evidence" value="ECO:0007669"/>
    <property type="project" value="InterPro"/>
</dbReference>
<dbReference type="GO" id="GO:0005960">
    <property type="term" value="C:glycine cleavage complex"/>
    <property type="evidence" value="ECO:0007669"/>
    <property type="project" value="InterPro"/>
</dbReference>
<evidence type="ECO:0000256" key="4">
    <source>
        <dbReference type="ARBA" id="ARBA00022679"/>
    </source>
</evidence>
<sequence>MGDTAHLNILPLQDLHEQAGARFGGFAGWNMPITYPLGVMKEHLHTRDHAGLFDISHMKLVEVSGSDAAALLAETCPLDPTVLKPGQSKYTFFLNDKGGILDDLIVTRLGDDRFMVVANAGNAEADIEHLNEAASGKQVTVNPLDRVFLAIQGPEAESVINDAGLTGAADLAFMSGFEPKPGWFMTRSGYTGEDGFEIGLPADEARALATKLLADERVAWIGLAARDSLRLEAGLCLHGQDITPETDPVSAGLTWAITKAVREKAAFNGAKPVLDTIAKGAAAKRVGLKPEGRQPVRGGADLFDESGRQIGTVTSGGFGPSAGFPVAMGYVEASLATPGTRIFAEVRGNKVPVDVSALPFTPHRYRKG</sequence>
<dbReference type="RefSeq" id="WP_109367185.1">
    <property type="nucleotide sequence ID" value="NZ_OOFM01000004.1"/>
</dbReference>
<dbReference type="InterPro" id="IPR006223">
    <property type="entry name" value="GcvT"/>
</dbReference>
<dbReference type="PANTHER" id="PTHR43757:SF2">
    <property type="entry name" value="AMINOMETHYLTRANSFERASE, MITOCHONDRIAL"/>
    <property type="match status" value="1"/>
</dbReference>
<accession>A0A2P9HGJ3</accession>
<dbReference type="EMBL" id="OOFM01000004">
    <property type="protein sequence ID" value="SPL63221.1"/>
    <property type="molecule type" value="Genomic_DNA"/>
</dbReference>
<dbReference type="NCBIfam" id="TIGR00528">
    <property type="entry name" value="gcvT"/>
    <property type="match status" value="1"/>
</dbReference>
<dbReference type="SUPFAM" id="SSF101790">
    <property type="entry name" value="Aminomethyltransferase beta-barrel domain"/>
    <property type="match status" value="1"/>
</dbReference>
<dbReference type="Proteomes" id="UP000246073">
    <property type="component" value="Unassembled WGS sequence"/>
</dbReference>
<dbReference type="AlphaFoldDB" id="A0A2P9HGJ3"/>
<evidence type="ECO:0000259" key="8">
    <source>
        <dbReference type="Pfam" id="PF01571"/>
    </source>
</evidence>
<evidence type="ECO:0000259" key="9">
    <source>
        <dbReference type="Pfam" id="PF08669"/>
    </source>
</evidence>
<keyword evidence="3" id="KW-0032">Aminotransferase</keyword>
<evidence type="ECO:0000256" key="2">
    <source>
        <dbReference type="ARBA" id="ARBA00012616"/>
    </source>
</evidence>
<feature type="binding site" evidence="7">
    <location>
        <position position="197"/>
    </location>
    <ligand>
        <name>substrate</name>
    </ligand>
</feature>
<comment type="catalytic activity">
    <reaction evidence="6">
        <text>N(6)-[(R)-S(8)-aminomethyldihydrolipoyl]-L-lysyl-[protein] + (6S)-5,6,7,8-tetrahydrofolate = N(6)-[(R)-dihydrolipoyl]-L-lysyl-[protein] + (6R)-5,10-methylene-5,6,7,8-tetrahydrofolate + NH4(+)</text>
        <dbReference type="Rhea" id="RHEA:16945"/>
        <dbReference type="Rhea" id="RHEA-COMP:10475"/>
        <dbReference type="Rhea" id="RHEA-COMP:10492"/>
        <dbReference type="ChEBI" id="CHEBI:15636"/>
        <dbReference type="ChEBI" id="CHEBI:28938"/>
        <dbReference type="ChEBI" id="CHEBI:57453"/>
        <dbReference type="ChEBI" id="CHEBI:83100"/>
        <dbReference type="ChEBI" id="CHEBI:83143"/>
        <dbReference type="EC" id="2.1.2.10"/>
    </reaction>
</comment>
<organism evidence="10 11">
    <name type="scientific">Ochrobactrum soli</name>
    <dbReference type="NCBI Taxonomy" id="2448455"/>
    <lineage>
        <taxon>Bacteria</taxon>
        <taxon>Pseudomonadati</taxon>
        <taxon>Pseudomonadota</taxon>
        <taxon>Alphaproteobacteria</taxon>
        <taxon>Hyphomicrobiales</taxon>
        <taxon>Brucellaceae</taxon>
        <taxon>Brucella/Ochrobactrum group</taxon>
        <taxon>Ochrobactrum</taxon>
    </lineage>
</organism>
<dbReference type="GO" id="GO:0008168">
    <property type="term" value="F:methyltransferase activity"/>
    <property type="evidence" value="ECO:0007669"/>
    <property type="project" value="UniProtKB-KW"/>
</dbReference>
<dbReference type="GO" id="GO:0032259">
    <property type="term" value="P:methylation"/>
    <property type="evidence" value="ECO:0007669"/>
    <property type="project" value="UniProtKB-KW"/>
</dbReference>
<keyword evidence="10" id="KW-0489">Methyltransferase</keyword>
<evidence type="ECO:0000313" key="11">
    <source>
        <dbReference type="Proteomes" id="UP000246073"/>
    </source>
</evidence>
<dbReference type="GO" id="GO:0008483">
    <property type="term" value="F:transaminase activity"/>
    <property type="evidence" value="ECO:0007669"/>
    <property type="project" value="UniProtKB-KW"/>
</dbReference>
<feature type="domain" description="GCVT N-terminal" evidence="8">
    <location>
        <begin position="13"/>
        <end position="259"/>
    </location>
</feature>
<dbReference type="Gene3D" id="3.30.70.1400">
    <property type="entry name" value="Aminomethyltransferase beta-barrel domains"/>
    <property type="match status" value="1"/>
</dbReference>
<feature type="domain" description="Aminomethyltransferase C-terminal" evidence="9">
    <location>
        <begin position="284"/>
        <end position="360"/>
    </location>
</feature>
<dbReference type="Gene3D" id="3.30.1360.120">
    <property type="entry name" value="Probable tRNA modification gtpase trme, domain 1"/>
    <property type="match status" value="1"/>
</dbReference>
<evidence type="ECO:0000256" key="1">
    <source>
        <dbReference type="ARBA" id="ARBA00008609"/>
    </source>
</evidence>